<feature type="non-terminal residue" evidence="1">
    <location>
        <position position="1"/>
    </location>
</feature>
<organism evidence="1 2">
    <name type="scientific">Racocetra persica</name>
    <dbReference type="NCBI Taxonomy" id="160502"/>
    <lineage>
        <taxon>Eukaryota</taxon>
        <taxon>Fungi</taxon>
        <taxon>Fungi incertae sedis</taxon>
        <taxon>Mucoromycota</taxon>
        <taxon>Glomeromycotina</taxon>
        <taxon>Glomeromycetes</taxon>
        <taxon>Diversisporales</taxon>
        <taxon>Gigasporaceae</taxon>
        <taxon>Racocetra</taxon>
    </lineage>
</organism>
<protein>
    <submittedName>
        <fullName evidence="1">14034_t:CDS:1</fullName>
    </submittedName>
</protein>
<reference evidence="1" key="1">
    <citation type="submission" date="2021-06" db="EMBL/GenBank/DDBJ databases">
        <authorList>
            <person name="Kallberg Y."/>
            <person name="Tangrot J."/>
            <person name="Rosling A."/>
        </authorList>
    </citation>
    <scope>NUCLEOTIDE SEQUENCE</scope>
    <source>
        <strain evidence="1">MA461A</strain>
    </source>
</reference>
<dbReference type="EMBL" id="CAJVQC010140158">
    <property type="protein sequence ID" value="CAG8843887.1"/>
    <property type="molecule type" value="Genomic_DNA"/>
</dbReference>
<comment type="caution">
    <text evidence="1">The sequence shown here is derived from an EMBL/GenBank/DDBJ whole genome shotgun (WGS) entry which is preliminary data.</text>
</comment>
<name>A0ACA9SNZ6_9GLOM</name>
<feature type="non-terminal residue" evidence="1">
    <location>
        <position position="45"/>
    </location>
</feature>
<keyword evidence="2" id="KW-1185">Reference proteome</keyword>
<accession>A0ACA9SNZ6</accession>
<evidence type="ECO:0000313" key="1">
    <source>
        <dbReference type="EMBL" id="CAG8843887.1"/>
    </source>
</evidence>
<sequence length="45" mass="4987">RRAVGDIDRERDAGWPFGDGDLSPGDLSVLSLVSSRGREDERESR</sequence>
<proteinExistence type="predicted"/>
<evidence type="ECO:0000313" key="2">
    <source>
        <dbReference type="Proteomes" id="UP000789920"/>
    </source>
</evidence>
<dbReference type="Proteomes" id="UP000789920">
    <property type="component" value="Unassembled WGS sequence"/>
</dbReference>
<gene>
    <name evidence="1" type="ORF">RPERSI_LOCUS32971</name>
</gene>